<organism evidence="21 22">
    <name type="scientific">Gekko japonicus</name>
    <name type="common">Schlegel's Japanese gecko</name>
    <dbReference type="NCBI Taxonomy" id="146911"/>
    <lineage>
        <taxon>Eukaryota</taxon>
        <taxon>Metazoa</taxon>
        <taxon>Chordata</taxon>
        <taxon>Craniata</taxon>
        <taxon>Vertebrata</taxon>
        <taxon>Euteleostomi</taxon>
        <taxon>Lepidosauria</taxon>
        <taxon>Squamata</taxon>
        <taxon>Bifurcata</taxon>
        <taxon>Gekkota</taxon>
        <taxon>Gekkonidae</taxon>
        <taxon>Gekkoninae</taxon>
        <taxon>Gekko</taxon>
    </lineage>
</organism>
<evidence type="ECO:0000259" key="18">
    <source>
        <dbReference type="PROSITE" id="PS50089"/>
    </source>
</evidence>
<dbReference type="InterPro" id="IPR000315">
    <property type="entry name" value="Znf_B-box"/>
</dbReference>
<keyword evidence="11 16" id="KW-0863">Zinc-finger</keyword>
<feature type="domain" description="RING-type" evidence="18">
    <location>
        <begin position="16"/>
        <end position="60"/>
    </location>
</feature>
<evidence type="ECO:0000256" key="16">
    <source>
        <dbReference type="PROSITE-ProRule" id="PRU00024"/>
    </source>
</evidence>
<dbReference type="PROSITE" id="PS50119">
    <property type="entry name" value="ZF_BBOX"/>
    <property type="match status" value="1"/>
</dbReference>
<comment type="subcellular location">
    <subcellularLocation>
        <location evidence="2">Cytoplasm</location>
    </subcellularLocation>
</comment>
<comment type="similarity">
    <text evidence="5">Belongs to the ohanin/vespryn family.</text>
</comment>
<evidence type="ECO:0000259" key="20">
    <source>
        <dbReference type="PROSITE" id="PS50188"/>
    </source>
</evidence>
<dbReference type="InterPro" id="IPR006574">
    <property type="entry name" value="PRY"/>
</dbReference>
<dbReference type="Pfam" id="PF00643">
    <property type="entry name" value="zf-B_box"/>
    <property type="match status" value="1"/>
</dbReference>
<dbReference type="Pfam" id="PF13765">
    <property type="entry name" value="PRY"/>
    <property type="match status" value="1"/>
</dbReference>
<accession>A0ABM1KB08</accession>
<dbReference type="InterPro" id="IPR043136">
    <property type="entry name" value="B30.2/SPRY_sf"/>
</dbReference>
<evidence type="ECO:0000256" key="7">
    <source>
        <dbReference type="ARBA" id="ARBA00022490"/>
    </source>
</evidence>
<dbReference type="PROSITE" id="PS50089">
    <property type="entry name" value="ZF_RING_2"/>
    <property type="match status" value="1"/>
</dbReference>
<evidence type="ECO:0000256" key="5">
    <source>
        <dbReference type="ARBA" id="ARBA00009651"/>
    </source>
</evidence>
<dbReference type="SUPFAM" id="SSF57850">
    <property type="entry name" value="RING/U-box"/>
    <property type="match status" value="1"/>
</dbReference>
<dbReference type="SMART" id="SM00184">
    <property type="entry name" value="RING"/>
    <property type="match status" value="1"/>
</dbReference>
<dbReference type="Gene3D" id="3.30.40.10">
    <property type="entry name" value="Zinc/RING finger domain, C3HC4 (zinc finger)"/>
    <property type="match status" value="1"/>
</dbReference>
<evidence type="ECO:0000256" key="2">
    <source>
        <dbReference type="ARBA" id="ARBA00004496"/>
    </source>
</evidence>
<dbReference type="PROSITE" id="PS50188">
    <property type="entry name" value="B302_SPRY"/>
    <property type="match status" value="1"/>
</dbReference>
<keyword evidence="12" id="KW-0833">Ubl conjugation pathway</keyword>
<evidence type="ECO:0000256" key="13">
    <source>
        <dbReference type="ARBA" id="ARBA00022833"/>
    </source>
</evidence>
<gene>
    <name evidence="22" type="primary">LOC107113992</name>
</gene>
<protein>
    <recommendedName>
        <fullName evidence="6">RING-type E3 ubiquitin transferase</fullName>
        <ecNumber evidence="6">2.3.2.27</ecNumber>
    </recommendedName>
</protein>
<evidence type="ECO:0000256" key="11">
    <source>
        <dbReference type="ARBA" id="ARBA00022771"/>
    </source>
</evidence>
<dbReference type="Pfam" id="PF13445">
    <property type="entry name" value="zf-RING_UBOX"/>
    <property type="match status" value="1"/>
</dbReference>
<dbReference type="InterPro" id="IPR027370">
    <property type="entry name" value="Znf-RING_euk"/>
</dbReference>
<dbReference type="GeneID" id="107113992"/>
<sequence>MAAGGPLEELCEEATCSICLDYFSDPVTIAECGHNFCRACLICSWGDPGASSEPTCPHCRGRVELGSLRPNRQLANFVEITKRFTLQEGEEVAGKGGVCQKHQEPLKLFCKDDQALICVVCDRSKEHRNHKTLPLEEASQEYQDQFRNCLKILKKERERILAYEGDVVKESQELLKQTMGKKQETVVKFRQLHAFLEEQEELLLARMEEVEKEVARKLDQALAKLSGALFSLESLIWEMEKKCEQSARDLLQDVRSTLQRYEAKETFENPMTFPLALKWKIWDVRDSSHFLEGVMKQLKGNLDSGVCMQKAKVTLDQDTAHPELILYNAGKSMRPGEKAQILPNNPERFDRFRAVLGREGFRAGRHFWEVLVGSEGEWAVGVARRSVRRKGKYQSFEEEQLCK</sequence>
<evidence type="ECO:0000256" key="1">
    <source>
        <dbReference type="ARBA" id="ARBA00000900"/>
    </source>
</evidence>
<keyword evidence="21" id="KW-1185">Reference proteome</keyword>
<feature type="domain" description="B30.2/SPRY" evidence="20">
    <location>
        <begin position="293"/>
        <end position="403"/>
    </location>
</feature>
<evidence type="ECO:0000256" key="14">
    <source>
        <dbReference type="ARBA" id="ARBA00023054"/>
    </source>
</evidence>
<evidence type="ECO:0000256" key="12">
    <source>
        <dbReference type="ARBA" id="ARBA00022786"/>
    </source>
</evidence>
<evidence type="ECO:0000313" key="22">
    <source>
        <dbReference type="RefSeq" id="XP_015270895.1"/>
    </source>
</evidence>
<dbReference type="SUPFAM" id="SSF49899">
    <property type="entry name" value="Concanavalin A-like lectins/glucanases"/>
    <property type="match status" value="1"/>
</dbReference>
<dbReference type="InterPro" id="IPR050143">
    <property type="entry name" value="TRIM/RBCC"/>
</dbReference>
<evidence type="ECO:0000256" key="4">
    <source>
        <dbReference type="ARBA" id="ARBA00008518"/>
    </source>
</evidence>
<dbReference type="Proteomes" id="UP000694871">
    <property type="component" value="Unplaced"/>
</dbReference>
<evidence type="ECO:0000256" key="10">
    <source>
        <dbReference type="ARBA" id="ARBA00022723"/>
    </source>
</evidence>
<dbReference type="RefSeq" id="XP_015270895.1">
    <property type="nucleotide sequence ID" value="XM_015415409.1"/>
</dbReference>
<dbReference type="InterPro" id="IPR001870">
    <property type="entry name" value="B30.2/SPRY"/>
</dbReference>
<keyword evidence="7" id="KW-0963">Cytoplasm</keyword>
<proteinExistence type="inferred from homology"/>
<dbReference type="InterPro" id="IPR003879">
    <property type="entry name" value="Butyrophylin_SPRY"/>
</dbReference>
<feature type="domain" description="B box-type" evidence="19">
    <location>
        <begin position="94"/>
        <end position="135"/>
    </location>
</feature>
<comment type="pathway">
    <text evidence="3">Protein modification; protein ubiquitination.</text>
</comment>
<dbReference type="Gene3D" id="3.30.160.60">
    <property type="entry name" value="Classic Zinc Finger"/>
    <property type="match status" value="1"/>
</dbReference>
<evidence type="ECO:0000256" key="8">
    <source>
        <dbReference type="ARBA" id="ARBA00022679"/>
    </source>
</evidence>
<dbReference type="InterPro" id="IPR001841">
    <property type="entry name" value="Znf_RING"/>
</dbReference>
<keyword evidence="9" id="KW-0800">Toxin</keyword>
<dbReference type="EC" id="2.3.2.27" evidence="6"/>
<keyword evidence="13" id="KW-0862">Zinc</keyword>
<dbReference type="CDD" id="cd19762">
    <property type="entry name" value="Bbox2_TRIM7-like"/>
    <property type="match status" value="1"/>
</dbReference>
<comment type="similarity">
    <text evidence="4">Belongs to the TRIM/RBCC family.</text>
</comment>
<dbReference type="SUPFAM" id="SSF57845">
    <property type="entry name" value="B-box zinc-binding domain"/>
    <property type="match status" value="1"/>
</dbReference>
<keyword evidence="10" id="KW-0479">Metal-binding</keyword>
<evidence type="ECO:0000256" key="9">
    <source>
        <dbReference type="ARBA" id="ARBA00022699"/>
    </source>
</evidence>
<evidence type="ECO:0000256" key="6">
    <source>
        <dbReference type="ARBA" id="ARBA00012483"/>
    </source>
</evidence>
<evidence type="ECO:0000259" key="19">
    <source>
        <dbReference type="PROSITE" id="PS50119"/>
    </source>
</evidence>
<dbReference type="InterPro" id="IPR013083">
    <property type="entry name" value="Znf_RING/FYVE/PHD"/>
</dbReference>
<evidence type="ECO:0000256" key="3">
    <source>
        <dbReference type="ARBA" id="ARBA00004906"/>
    </source>
</evidence>
<reference evidence="22" key="1">
    <citation type="submission" date="2025-08" db="UniProtKB">
        <authorList>
            <consortium name="RefSeq"/>
        </authorList>
    </citation>
    <scope>IDENTIFICATION</scope>
</reference>
<dbReference type="PROSITE" id="PS00518">
    <property type="entry name" value="ZF_RING_1"/>
    <property type="match status" value="1"/>
</dbReference>
<comment type="catalytic activity">
    <reaction evidence="1">
        <text>S-ubiquitinyl-[E2 ubiquitin-conjugating enzyme]-L-cysteine + [acceptor protein]-L-lysine = [E2 ubiquitin-conjugating enzyme]-L-cysteine + N(6)-ubiquitinyl-[acceptor protein]-L-lysine.</text>
        <dbReference type="EC" id="2.3.2.27"/>
    </reaction>
</comment>
<dbReference type="InterPro" id="IPR013320">
    <property type="entry name" value="ConA-like_dom_sf"/>
</dbReference>
<dbReference type="InterPro" id="IPR020457">
    <property type="entry name" value="Znf_B-box_chordata"/>
</dbReference>
<evidence type="ECO:0000256" key="17">
    <source>
        <dbReference type="SAM" id="Coils"/>
    </source>
</evidence>
<dbReference type="PANTHER" id="PTHR24103">
    <property type="entry name" value="E3 UBIQUITIN-PROTEIN LIGASE TRIM"/>
    <property type="match status" value="1"/>
</dbReference>
<name>A0ABM1KB08_GEKJA</name>
<keyword evidence="9" id="KW-0528">Neurotoxin</keyword>
<dbReference type="PRINTS" id="PR01407">
    <property type="entry name" value="BUTYPHLNCDUF"/>
</dbReference>
<feature type="coiled-coil region" evidence="17">
    <location>
        <begin position="193"/>
        <end position="264"/>
    </location>
</feature>
<keyword evidence="14 17" id="KW-0175">Coiled coil</keyword>
<evidence type="ECO:0000256" key="15">
    <source>
        <dbReference type="ARBA" id="ARBA00034460"/>
    </source>
</evidence>
<comment type="function">
    <text evidence="15">Neurotoxin that produces dose-dependent hypolocomotion and hyperalgesia in mice. May directly act on the central nervous system, as it is 6500-fold more potent when administered intracerebroventricularly than intraperitoneal.</text>
</comment>
<dbReference type="PRINTS" id="PR01406">
    <property type="entry name" value="BBOXZNFINGER"/>
</dbReference>
<dbReference type="SMART" id="SM00336">
    <property type="entry name" value="BBOX"/>
    <property type="match status" value="1"/>
</dbReference>
<dbReference type="SMART" id="SM00589">
    <property type="entry name" value="PRY"/>
    <property type="match status" value="1"/>
</dbReference>
<evidence type="ECO:0000313" key="21">
    <source>
        <dbReference type="Proteomes" id="UP000694871"/>
    </source>
</evidence>
<dbReference type="Gene3D" id="2.60.120.920">
    <property type="match status" value="1"/>
</dbReference>
<dbReference type="InterPro" id="IPR017907">
    <property type="entry name" value="Znf_RING_CS"/>
</dbReference>
<keyword evidence="8" id="KW-0808">Transferase</keyword>